<sequence>MENSMKKLIESINLFRAGQTEQSYRRDLPMTYDNEYITLARIDSANKKGGKSVLRGKQWSIIYELKKSFTSLSGWCKLKEYYQNDLKITPVTRGVLKGCNAIRLYHMSAEPTDEIILEILNFIFS</sequence>
<comment type="caution">
    <text evidence="1">The sequence shown here is derived from an EMBL/GenBank/DDBJ whole genome shotgun (WGS) entry which is preliminary data.</text>
</comment>
<protein>
    <submittedName>
        <fullName evidence="1">Uncharacterized protein</fullName>
    </submittedName>
</protein>
<reference evidence="1" key="2">
    <citation type="journal article" date="2021" name="PeerJ">
        <title>Extensive microbial diversity within the chicken gut microbiome revealed by metagenomics and culture.</title>
        <authorList>
            <person name="Gilroy R."/>
            <person name="Ravi A."/>
            <person name="Getino M."/>
            <person name="Pursley I."/>
            <person name="Horton D.L."/>
            <person name="Alikhan N.F."/>
            <person name="Baker D."/>
            <person name="Gharbi K."/>
            <person name="Hall N."/>
            <person name="Watson M."/>
            <person name="Adriaenssens E.M."/>
            <person name="Foster-Nyarko E."/>
            <person name="Jarju S."/>
            <person name="Secka A."/>
            <person name="Antonio M."/>
            <person name="Oren A."/>
            <person name="Chaudhuri R.R."/>
            <person name="La Ragione R."/>
            <person name="Hildebrand F."/>
            <person name="Pallen M.J."/>
        </authorList>
    </citation>
    <scope>NUCLEOTIDE SEQUENCE</scope>
    <source>
        <strain evidence="1">ChiW25-3613</strain>
    </source>
</reference>
<organism evidence="1 2">
    <name type="scientific">Candidatus Coproplasma stercoripullorum</name>
    <dbReference type="NCBI Taxonomy" id="2840751"/>
    <lineage>
        <taxon>Bacteria</taxon>
        <taxon>Bacillati</taxon>
        <taxon>Bacillota</taxon>
        <taxon>Clostridia</taxon>
        <taxon>Eubacteriales</taxon>
        <taxon>Candidatus Coproplasma</taxon>
    </lineage>
</organism>
<evidence type="ECO:0000313" key="1">
    <source>
        <dbReference type="EMBL" id="HIR39515.1"/>
    </source>
</evidence>
<proteinExistence type="predicted"/>
<gene>
    <name evidence="1" type="ORF">IAB90_03940</name>
</gene>
<dbReference type="Proteomes" id="UP000824179">
    <property type="component" value="Unassembled WGS sequence"/>
</dbReference>
<name>A0A9D1AFZ0_9FIRM</name>
<evidence type="ECO:0000313" key="2">
    <source>
        <dbReference type="Proteomes" id="UP000824179"/>
    </source>
</evidence>
<reference evidence="1" key="1">
    <citation type="submission" date="2020-10" db="EMBL/GenBank/DDBJ databases">
        <authorList>
            <person name="Gilroy R."/>
        </authorList>
    </citation>
    <scope>NUCLEOTIDE SEQUENCE</scope>
    <source>
        <strain evidence="1">ChiW25-3613</strain>
    </source>
</reference>
<accession>A0A9D1AFZ0</accession>
<dbReference type="EMBL" id="DVHB01000069">
    <property type="protein sequence ID" value="HIR39515.1"/>
    <property type="molecule type" value="Genomic_DNA"/>
</dbReference>
<dbReference type="AlphaFoldDB" id="A0A9D1AFZ0"/>